<dbReference type="KEGG" id="egl:EGR_03507"/>
<proteinExistence type="predicted"/>
<protein>
    <submittedName>
        <fullName evidence="2">Uncharacterized protein</fullName>
    </submittedName>
</protein>
<dbReference type="GeneID" id="36339222"/>
<gene>
    <name evidence="2" type="ORF">EGR_03507</name>
</gene>
<dbReference type="EMBL" id="APAU02000018">
    <property type="protein sequence ID" value="EUB61693.1"/>
    <property type="molecule type" value="Genomic_DNA"/>
</dbReference>
<accession>W6UKT7</accession>
<dbReference type="Proteomes" id="UP000019149">
    <property type="component" value="Unassembled WGS sequence"/>
</dbReference>
<feature type="region of interest" description="Disordered" evidence="1">
    <location>
        <begin position="1"/>
        <end position="27"/>
    </location>
</feature>
<evidence type="ECO:0000256" key="1">
    <source>
        <dbReference type="SAM" id="MobiDB-lite"/>
    </source>
</evidence>
<evidence type="ECO:0000313" key="2">
    <source>
        <dbReference type="EMBL" id="EUB61693.1"/>
    </source>
</evidence>
<dbReference type="RefSeq" id="XP_024352889.1">
    <property type="nucleotide sequence ID" value="XM_024492756.1"/>
</dbReference>
<comment type="caution">
    <text evidence="2">The sequence shown here is derived from an EMBL/GenBank/DDBJ whole genome shotgun (WGS) entry which is preliminary data.</text>
</comment>
<organism evidence="2 3">
    <name type="scientific">Echinococcus granulosus</name>
    <name type="common">Hydatid tapeworm</name>
    <dbReference type="NCBI Taxonomy" id="6210"/>
    <lineage>
        <taxon>Eukaryota</taxon>
        <taxon>Metazoa</taxon>
        <taxon>Spiralia</taxon>
        <taxon>Lophotrochozoa</taxon>
        <taxon>Platyhelminthes</taxon>
        <taxon>Cestoda</taxon>
        <taxon>Eucestoda</taxon>
        <taxon>Cyclophyllidea</taxon>
        <taxon>Taeniidae</taxon>
        <taxon>Echinococcus</taxon>
        <taxon>Echinococcus granulosus group</taxon>
    </lineage>
</organism>
<dbReference type="CTD" id="36339222"/>
<dbReference type="AlphaFoldDB" id="W6UKT7"/>
<name>W6UKT7_ECHGR</name>
<evidence type="ECO:0000313" key="3">
    <source>
        <dbReference type="Proteomes" id="UP000019149"/>
    </source>
</evidence>
<keyword evidence="3" id="KW-1185">Reference proteome</keyword>
<sequence length="117" mass="12530">MAGTEAGPLSEGTTTENTVEEGDSVTTQGERVGYIWRAKNNKHENMMDGFRLLFAFLIMNGLRNGGASPINAGPSFLLATTLPSLKGHMSMKLTRSAACDPIGGLLLWQNSLVEFVA</sequence>
<reference evidence="2 3" key="1">
    <citation type="journal article" date="2013" name="Nat. Genet.">
        <title>The genome of the hydatid tapeworm Echinococcus granulosus.</title>
        <authorList>
            <person name="Zheng H."/>
            <person name="Zhang W."/>
            <person name="Zhang L."/>
            <person name="Zhang Z."/>
            <person name="Li J."/>
            <person name="Lu G."/>
            <person name="Zhu Y."/>
            <person name="Wang Y."/>
            <person name="Huang Y."/>
            <person name="Liu J."/>
            <person name="Kang H."/>
            <person name="Chen J."/>
            <person name="Wang L."/>
            <person name="Chen A."/>
            <person name="Yu S."/>
            <person name="Gao Z."/>
            <person name="Jin L."/>
            <person name="Gu W."/>
            <person name="Wang Z."/>
            <person name="Zhao L."/>
            <person name="Shi B."/>
            <person name="Wen H."/>
            <person name="Lin R."/>
            <person name="Jones M.K."/>
            <person name="Brejova B."/>
            <person name="Vinar T."/>
            <person name="Zhao G."/>
            <person name="McManus D.P."/>
            <person name="Chen Z."/>
            <person name="Zhou Y."/>
            <person name="Wang S."/>
        </authorList>
    </citation>
    <scope>NUCLEOTIDE SEQUENCE [LARGE SCALE GENOMIC DNA]</scope>
</reference>